<sequence length="134" mass="14992">MTGDPTTPTRERLDQEDTPHTREQGPSSPTIFDKQRASKRHKDAHTLPPPFDLRGKEAPRPSERFAQMLDSFLAIYDNNAVECDAPQRPGNRTMQDVIEDEEAGTGQLVAAIETEKRKRNADAMAIFEAPETST</sequence>
<organism evidence="2 3">
    <name type="scientific">Xylaria grammica</name>
    <dbReference type="NCBI Taxonomy" id="363999"/>
    <lineage>
        <taxon>Eukaryota</taxon>
        <taxon>Fungi</taxon>
        <taxon>Dikarya</taxon>
        <taxon>Ascomycota</taxon>
        <taxon>Pezizomycotina</taxon>
        <taxon>Sordariomycetes</taxon>
        <taxon>Xylariomycetidae</taxon>
        <taxon>Xylariales</taxon>
        <taxon>Xylariaceae</taxon>
        <taxon>Xylaria</taxon>
    </lineage>
</organism>
<comment type="caution">
    <text evidence="2">The sequence shown here is derived from an EMBL/GenBank/DDBJ whole genome shotgun (WGS) entry which is preliminary data.</text>
</comment>
<gene>
    <name evidence="2" type="ORF">EKO27_g7168</name>
</gene>
<keyword evidence="3" id="KW-1185">Reference proteome</keyword>
<name>A0A439D0E6_9PEZI</name>
<dbReference type="EMBL" id="RYZI01000228">
    <property type="protein sequence ID" value="RWA07923.1"/>
    <property type="molecule type" value="Genomic_DNA"/>
</dbReference>
<evidence type="ECO:0000313" key="3">
    <source>
        <dbReference type="Proteomes" id="UP000286045"/>
    </source>
</evidence>
<feature type="compositionally biased region" description="Basic and acidic residues" evidence="1">
    <location>
        <begin position="9"/>
        <end position="23"/>
    </location>
</feature>
<evidence type="ECO:0000256" key="1">
    <source>
        <dbReference type="SAM" id="MobiDB-lite"/>
    </source>
</evidence>
<dbReference type="AlphaFoldDB" id="A0A439D0E6"/>
<evidence type="ECO:0000313" key="2">
    <source>
        <dbReference type="EMBL" id="RWA07923.1"/>
    </source>
</evidence>
<reference evidence="2 3" key="1">
    <citation type="submission" date="2018-12" db="EMBL/GenBank/DDBJ databases">
        <title>Draft genome sequence of Xylaria grammica IHI A82.</title>
        <authorList>
            <person name="Buettner E."/>
            <person name="Kellner H."/>
        </authorList>
    </citation>
    <scope>NUCLEOTIDE SEQUENCE [LARGE SCALE GENOMIC DNA]</scope>
    <source>
        <strain evidence="2 3">IHI A82</strain>
    </source>
</reference>
<feature type="region of interest" description="Disordered" evidence="1">
    <location>
        <begin position="1"/>
        <end position="58"/>
    </location>
</feature>
<protein>
    <submittedName>
        <fullName evidence="2">Uncharacterized protein</fullName>
    </submittedName>
</protein>
<proteinExistence type="predicted"/>
<accession>A0A439D0E6</accession>
<dbReference type="Proteomes" id="UP000286045">
    <property type="component" value="Unassembled WGS sequence"/>
</dbReference>